<gene>
    <name evidence="1" type="ORF">V6255_14485</name>
</gene>
<dbReference type="Proteomes" id="UP001366060">
    <property type="component" value="Unassembled WGS sequence"/>
</dbReference>
<evidence type="ECO:0000313" key="1">
    <source>
        <dbReference type="EMBL" id="MEL0660343.1"/>
    </source>
</evidence>
<proteinExistence type="predicted"/>
<name>A0ABU9HEW3_9GAMM</name>
<accession>A0ABU9HEW3</accession>
<sequence>MTDKKEQINKANKPSEEELQQWLDGVHFGSCCSDPVTSDNEAHNKVKTCEIKSEASTKVNDKK</sequence>
<reference evidence="1 2" key="1">
    <citation type="submission" date="2024-02" db="EMBL/GenBank/DDBJ databases">
        <title>Bacteria isolated from the canopy kelp, Nereocystis luetkeana.</title>
        <authorList>
            <person name="Pfister C.A."/>
            <person name="Younker I.T."/>
            <person name="Light S.H."/>
        </authorList>
    </citation>
    <scope>NUCLEOTIDE SEQUENCE [LARGE SCALE GENOMIC DNA]</scope>
    <source>
        <strain evidence="1 2">TI.2.07</strain>
    </source>
</reference>
<organism evidence="1 2">
    <name type="scientific">Psychromonas arctica</name>
    <dbReference type="NCBI Taxonomy" id="168275"/>
    <lineage>
        <taxon>Bacteria</taxon>
        <taxon>Pseudomonadati</taxon>
        <taxon>Pseudomonadota</taxon>
        <taxon>Gammaproteobacteria</taxon>
        <taxon>Alteromonadales</taxon>
        <taxon>Psychromonadaceae</taxon>
        <taxon>Psychromonas</taxon>
    </lineage>
</organism>
<evidence type="ECO:0000313" key="2">
    <source>
        <dbReference type="Proteomes" id="UP001366060"/>
    </source>
</evidence>
<dbReference type="RefSeq" id="WP_341628804.1">
    <property type="nucleotide sequence ID" value="NZ_JBAKBA010000039.1"/>
</dbReference>
<comment type="caution">
    <text evidence="1">The sequence shown here is derived from an EMBL/GenBank/DDBJ whole genome shotgun (WGS) entry which is preliminary data.</text>
</comment>
<dbReference type="EMBL" id="JBAKBA010000039">
    <property type="protein sequence ID" value="MEL0660343.1"/>
    <property type="molecule type" value="Genomic_DNA"/>
</dbReference>
<keyword evidence="2" id="KW-1185">Reference proteome</keyword>
<protein>
    <submittedName>
        <fullName evidence="1">Uncharacterized protein</fullName>
    </submittedName>
</protein>